<name>A0AAW5W0J7_9BURK</name>
<proteinExistence type="predicted"/>
<dbReference type="Proteomes" id="UP001208074">
    <property type="component" value="Unassembled WGS sequence"/>
</dbReference>
<dbReference type="GeneID" id="29368145"/>
<dbReference type="RefSeq" id="WP_051316388.1">
    <property type="nucleotide sequence ID" value="NZ_JAPKNB010000016.1"/>
</dbReference>
<organism evidence="1 2">
    <name type="scientific">Alcaligenes phenolicus</name>
    <dbReference type="NCBI Taxonomy" id="232846"/>
    <lineage>
        <taxon>Bacteria</taxon>
        <taxon>Pseudomonadati</taxon>
        <taxon>Pseudomonadota</taxon>
        <taxon>Betaproteobacteria</taxon>
        <taxon>Burkholderiales</taxon>
        <taxon>Alcaligenaceae</taxon>
        <taxon>Alcaligenes</taxon>
    </lineage>
</organism>
<accession>A0AAW5W0J7</accession>
<comment type="caution">
    <text evidence="1">The sequence shown here is derived from an EMBL/GenBank/DDBJ whole genome shotgun (WGS) entry which is preliminary data.</text>
</comment>
<dbReference type="Pfam" id="PF05939">
    <property type="entry name" value="Phage_min_tail"/>
    <property type="match status" value="1"/>
</dbReference>
<evidence type="ECO:0000313" key="2">
    <source>
        <dbReference type="Proteomes" id="UP001208074"/>
    </source>
</evidence>
<dbReference type="AlphaFoldDB" id="A0AAW5W0J7"/>
<dbReference type="EMBL" id="JAPKNB010000016">
    <property type="protein sequence ID" value="MCX5567185.1"/>
    <property type="molecule type" value="Genomic_DNA"/>
</dbReference>
<gene>
    <name evidence="1" type="ORF">OSH02_17575</name>
</gene>
<reference evidence="1" key="1">
    <citation type="submission" date="2022-11" db="EMBL/GenBank/DDBJ databases">
        <title>Biodiversity and phylogenetic relationships of bacteria.</title>
        <authorList>
            <person name="Machado R.A.R."/>
            <person name="Bhat A."/>
            <person name="Loulou A."/>
            <person name="Kallel S."/>
        </authorList>
    </citation>
    <scope>NUCLEOTIDE SEQUENCE</scope>
    <source>
        <strain evidence="1">DSM 16503</strain>
    </source>
</reference>
<sequence length="113" mass="12859">MMETFTWLPEQKAISEEVQYRVLSARFGDGYEQSAGAGLNPRRSGWSLMFVGTEEKMGPIQEFLDRHGEGRAFLWTPPGWSEAMVVQCRGYTKTHRGGPVWQLSLGFEQGFRP</sequence>
<evidence type="ECO:0000313" key="1">
    <source>
        <dbReference type="EMBL" id="MCX5567185.1"/>
    </source>
</evidence>
<dbReference type="InterPro" id="IPR010265">
    <property type="entry name" value="Phage_lambda_TipM"/>
</dbReference>
<protein>
    <submittedName>
        <fullName evidence="1">Phage tail protein</fullName>
    </submittedName>
</protein>